<dbReference type="GO" id="GO:0032259">
    <property type="term" value="P:methylation"/>
    <property type="evidence" value="ECO:0007669"/>
    <property type="project" value="UniProtKB-KW"/>
</dbReference>
<dbReference type="STRING" id="504805.SAMN05421505_113149"/>
<dbReference type="InterPro" id="IPR029063">
    <property type="entry name" value="SAM-dependent_MTases_sf"/>
</dbReference>
<dbReference type="CDD" id="cd02440">
    <property type="entry name" value="AdoMet_MTases"/>
    <property type="match status" value="1"/>
</dbReference>
<evidence type="ECO:0000313" key="5">
    <source>
        <dbReference type="Proteomes" id="UP000198923"/>
    </source>
</evidence>
<dbReference type="InterPro" id="IPR008715">
    <property type="entry name" value="SAM-MeTfrase_NodS-like"/>
</dbReference>
<dbReference type="Pfam" id="PF05401">
    <property type="entry name" value="NodS"/>
    <property type="match status" value="1"/>
</dbReference>
<proteinExistence type="predicted"/>
<evidence type="ECO:0000256" key="3">
    <source>
        <dbReference type="ARBA" id="ARBA00022691"/>
    </source>
</evidence>
<keyword evidence="1" id="KW-0489">Methyltransferase</keyword>
<reference evidence="4 5" key="1">
    <citation type="submission" date="2016-10" db="EMBL/GenBank/DDBJ databases">
        <authorList>
            <person name="de Groot N.N."/>
        </authorList>
    </citation>
    <scope>NUCLEOTIDE SEQUENCE [LARGE SCALE GENOMIC DNA]</scope>
    <source>
        <strain evidence="4 5">CPCC 201354</strain>
    </source>
</reference>
<accession>A0A1G8B5H6</accession>
<dbReference type="EMBL" id="FNCN01000013">
    <property type="protein sequence ID" value="SDH28479.1"/>
    <property type="molecule type" value="Genomic_DNA"/>
</dbReference>
<dbReference type="GO" id="GO:0008757">
    <property type="term" value="F:S-adenosylmethionine-dependent methyltransferase activity"/>
    <property type="evidence" value="ECO:0007669"/>
    <property type="project" value="InterPro"/>
</dbReference>
<protein>
    <submittedName>
        <fullName evidence="4">Nodulation protein S (NodS)</fullName>
    </submittedName>
</protein>
<keyword evidence="2" id="KW-0808">Transferase</keyword>
<organism evidence="4 5">
    <name type="scientific">Sinosporangium album</name>
    <dbReference type="NCBI Taxonomy" id="504805"/>
    <lineage>
        <taxon>Bacteria</taxon>
        <taxon>Bacillati</taxon>
        <taxon>Actinomycetota</taxon>
        <taxon>Actinomycetes</taxon>
        <taxon>Streptosporangiales</taxon>
        <taxon>Streptosporangiaceae</taxon>
        <taxon>Sinosporangium</taxon>
    </lineage>
</organism>
<dbReference type="Proteomes" id="UP000198923">
    <property type="component" value="Unassembled WGS sequence"/>
</dbReference>
<name>A0A1G8B5H6_9ACTN</name>
<keyword evidence="3" id="KW-0949">S-adenosyl-L-methionine</keyword>
<evidence type="ECO:0000256" key="2">
    <source>
        <dbReference type="ARBA" id="ARBA00022679"/>
    </source>
</evidence>
<dbReference type="PANTHER" id="PTHR43464">
    <property type="entry name" value="METHYLTRANSFERASE"/>
    <property type="match status" value="1"/>
</dbReference>
<dbReference type="Gene3D" id="3.40.50.150">
    <property type="entry name" value="Vaccinia Virus protein VP39"/>
    <property type="match status" value="1"/>
</dbReference>
<dbReference type="AlphaFoldDB" id="A0A1G8B5H6"/>
<gene>
    <name evidence="4" type="ORF">SAMN05421505_113149</name>
</gene>
<evidence type="ECO:0000313" key="4">
    <source>
        <dbReference type="EMBL" id="SDH28479.1"/>
    </source>
</evidence>
<sequence>MDVAARVPDLVHRTLFRAVSLLASGGQGPLLRTYFDWWHRNPDPWRLATDHYEAHKYKTTLDAVPEGRYERILEVGCSEGVFTKLLADAYPDAGIVGVDISSRALGRARERVGDTGSRVRFIQADILNPGLRGDFDLVFCAELLYYLGRTPRLRHASSRLTAFMRPGAHLVAVHPWPEATRLHAFLDADPALSTVGNHVERNVDRPFAVSLYRTAPRDASDREPGEA</sequence>
<dbReference type="PANTHER" id="PTHR43464:SF19">
    <property type="entry name" value="UBIQUINONE BIOSYNTHESIS O-METHYLTRANSFERASE, MITOCHONDRIAL"/>
    <property type="match status" value="1"/>
</dbReference>
<dbReference type="GO" id="GO:0009312">
    <property type="term" value="P:oligosaccharide biosynthetic process"/>
    <property type="evidence" value="ECO:0007669"/>
    <property type="project" value="InterPro"/>
</dbReference>
<keyword evidence="5" id="KW-1185">Reference proteome</keyword>
<dbReference type="SUPFAM" id="SSF53335">
    <property type="entry name" value="S-adenosyl-L-methionine-dependent methyltransferases"/>
    <property type="match status" value="1"/>
</dbReference>
<evidence type="ECO:0000256" key="1">
    <source>
        <dbReference type="ARBA" id="ARBA00022603"/>
    </source>
</evidence>